<feature type="chain" id="PRO_5019538996" description="Ig-like domain-containing protein" evidence="12">
    <location>
        <begin position="20"/>
        <end position="189"/>
    </location>
</feature>
<evidence type="ECO:0000256" key="11">
    <source>
        <dbReference type="SAM" id="Phobius"/>
    </source>
</evidence>
<dbReference type="InterPro" id="IPR036179">
    <property type="entry name" value="Ig-like_dom_sf"/>
</dbReference>
<evidence type="ECO:0000256" key="7">
    <source>
        <dbReference type="ARBA" id="ARBA00023157"/>
    </source>
</evidence>
<evidence type="ECO:0000256" key="6">
    <source>
        <dbReference type="ARBA" id="ARBA00023136"/>
    </source>
</evidence>
<organism evidence="14 15">
    <name type="scientific">Oryzias javanicus</name>
    <name type="common">Javanese ricefish</name>
    <name type="synonym">Aplocheilus javanicus</name>
    <dbReference type="NCBI Taxonomy" id="123683"/>
    <lineage>
        <taxon>Eukaryota</taxon>
        <taxon>Metazoa</taxon>
        <taxon>Chordata</taxon>
        <taxon>Craniata</taxon>
        <taxon>Vertebrata</taxon>
        <taxon>Euteleostomi</taxon>
        <taxon>Actinopterygii</taxon>
        <taxon>Neopterygii</taxon>
        <taxon>Teleostei</taxon>
        <taxon>Neoteleostei</taxon>
        <taxon>Acanthomorphata</taxon>
        <taxon>Ovalentaria</taxon>
        <taxon>Atherinomorphae</taxon>
        <taxon>Beloniformes</taxon>
        <taxon>Adrianichthyidae</taxon>
        <taxon>Oryziinae</taxon>
        <taxon>Oryzias</taxon>
    </lineage>
</organism>
<dbReference type="InterPro" id="IPR013106">
    <property type="entry name" value="Ig_V-set"/>
</dbReference>
<evidence type="ECO:0000313" key="14">
    <source>
        <dbReference type="EMBL" id="RVE60897.1"/>
    </source>
</evidence>
<evidence type="ECO:0000256" key="2">
    <source>
        <dbReference type="ARBA" id="ARBA00022475"/>
    </source>
</evidence>
<evidence type="ECO:0000259" key="13">
    <source>
        <dbReference type="PROSITE" id="PS50835"/>
    </source>
</evidence>
<feature type="domain" description="Ig-like" evidence="13">
    <location>
        <begin position="25"/>
        <end position="125"/>
    </location>
</feature>
<dbReference type="GO" id="GO:0006955">
    <property type="term" value="P:immune response"/>
    <property type="evidence" value="ECO:0007669"/>
    <property type="project" value="TreeGrafter"/>
</dbReference>
<dbReference type="PANTHER" id="PTHR25466:SF14">
    <property type="entry name" value="BUTYROPHILIN SUBFAMILY 2 MEMBER A2-LIKE-RELATED"/>
    <property type="match status" value="1"/>
</dbReference>
<keyword evidence="6 11" id="KW-0472">Membrane</keyword>
<keyword evidence="10" id="KW-0393">Immunoglobulin domain</keyword>
<protein>
    <recommendedName>
        <fullName evidence="13">Ig-like domain-containing protein</fullName>
    </recommendedName>
</protein>
<keyword evidence="4 12" id="KW-0732">Signal</keyword>
<dbReference type="GO" id="GO:0031295">
    <property type="term" value="P:T cell costimulation"/>
    <property type="evidence" value="ECO:0007669"/>
    <property type="project" value="TreeGrafter"/>
</dbReference>
<evidence type="ECO:0000256" key="8">
    <source>
        <dbReference type="ARBA" id="ARBA00023170"/>
    </source>
</evidence>
<dbReference type="PROSITE" id="PS50835">
    <property type="entry name" value="IG_LIKE"/>
    <property type="match status" value="1"/>
</dbReference>
<feature type="transmembrane region" description="Helical" evidence="11">
    <location>
        <begin position="150"/>
        <end position="170"/>
    </location>
</feature>
<dbReference type="InterPro" id="IPR051713">
    <property type="entry name" value="T-cell_Activation_Regulation"/>
</dbReference>
<dbReference type="Proteomes" id="UP000283210">
    <property type="component" value="Chromosome 18"/>
</dbReference>
<dbReference type="GO" id="GO:0042130">
    <property type="term" value="P:negative regulation of T cell proliferation"/>
    <property type="evidence" value="ECO:0007669"/>
    <property type="project" value="TreeGrafter"/>
</dbReference>
<evidence type="ECO:0000256" key="10">
    <source>
        <dbReference type="ARBA" id="ARBA00023319"/>
    </source>
</evidence>
<dbReference type="GO" id="GO:0009897">
    <property type="term" value="C:external side of plasma membrane"/>
    <property type="evidence" value="ECO:0007669"/>
    <property type="project" value="TreeGrafter"/>
</dbReference>
<keyword evidence="15" id="KW-1185">Reference proteome</keyword>
<accession>A0A437CDK5</accession>
<feature type="signal peptide" evidence="12">
    <location>
        <begin position="1"/>
        <end position="19"/>
    </location>
</feature>
<dbReference type="PANTHER" id="PTHR25466">
    <property type="entry name" value="T-LYMPHOCYTE ACTIVATION ANTIGEN"/>
    <property type="match status" value="1"/>
</dbReference>
<dbReference type="GO" id="GO:0007166">
    <property type="term" value="P:cell surface receptor signaling pathway"/>
    <property type="evidence" value="ECO:0007669"/>
    <property type="project" value="TreeGrafter"/>
</dbReference>
<keyword evidence="5 11" id="KW-1133">Transmembrane helix</keyword>
<comment type="subcellular location">
    <subcellularLocation>
        <location evidence="1">Cell membrane</location>
        <topology evidence="1">Single-pass type I membrane protein</topology>
    </subcellularLocation>
</comment>
<evidence type="ECO:0000256" key="3">
    <source>
        <dbReference type="ARBA" id="ARBA00022692"/>
    </source>
</evidence>
<dbReference type="InterPro" id="IPR013783">
    <property type="entry name" value="Ig-like_fold"/>
</dbReference>
<gene>
    <name evidence="14" type="ORF">OJAV_G00185860</name>
</gene>
<dbReference type="OrthoDB" id="7225082at2759"/>
<dbReference type="SUPFAM" id="SSF48726">
    <property type="entry name" value="Immunoglobulin"/>
    <property type="match status" value="1"/>
</dbReference>
<keyword evidence="7" id="KW-1015">Disulfide bond</keyword>
<keyword evidence="9" id="KW-0325">Glycoprotein</keyword>
<dbReference type="GO" id="GO:0042102">
    <property type="term" value="P:positive regulation of T cell proliferation"/>
    <property type="evidence" value="ECO:0007669"/>
    <property type="project" value="TreeGrafter"/>
</dbReference>
<dbReference type="SMART" id="SM00409">
    <property type="entry name" value="IG"/>
    <property type="match status" value="1"/>
</dbReference>
<evidence type="ECO:0000256" key="4">
    <source>
        <dbReference type="ARBA" id="ARBA00022729"/>
    </source>
</evidence>
<reference evidence="14 15" key="1">
    <citation type="submission" date="2018-11" db="EMBL/GenBank/DDBJ databases">
        <authorList>
            <person name="Lopez-Roques C."/>
            <person name="Donnadieu C."/>
            <person name="Bouchez O."/>
            <person name="Klopp C."/>
            <person name="Cabau C."/>
            <person name="Zahm M."/>
        </authorList>
    </citation>
    <scope>NUCLEOTIDE SEQUENCE [LARGE SCALE GENOMIC DNA]</scope>
    <source>
        <strain evidence="14">RS831</strain>
        <tissue evidence="14">Whole body</tissue>
    </source>
</reference>
<dbReference type="EMBL" id="CM012454">
    <property type="protein sequence ID" value="RVE60897.1"/>
    <property type="molecule type" value="Genomic_DNA"/>
</dbReference>
<keyword evidence="8" id="KW-0675">Receptor</keyword>
<dbReference type="Gene3D" id="2.60.40.10">
    <property type="entry name" value="Immunoglobulins"/>
    <property type="match status" value="1"/>
</dbReference>
<reference evidence="14 15" key="2">
    <citation type="submission" date="2019-01" db="EMBL/GenBank/DDBJ databases">
        <title>A chromosome length genome reference of the Java medaka (oryzias javanicus).</title>
        <authorList>
            <person name="Herpin A."/>
            <person name="Takehana Y."/>
            <person name="Naruse K."/>
            <person name="Ansai S."/>
            <person name="Kawaguchi M."/>
        </authorList>
    </citation>
    <scope>NUCLEOTIDE SEQUENCE [LARGE SCALE GENOMIC DNA]</scope>
    <source>
        <strain evidence="14">RS831</strain>
        <tissue evidence="14">Whole body</tissue>
    </source>
</reference>
<keyword evidence="2" id="KW-1003">Cell membrane</keyword>
<evidence type="ECO:0000256" key="1">
    <source>
        <dbReference type="ARBA" id="ARBA00004251"/>
    </source>
</evidence>
<proteinExistence type="predicted"/>
<keyword evidence="3 11" id="KW-0812">Transmembrane</keyword>
<sequence length="189" mass="20715">MLSVVVFVALLGIFGGCSAGLNITAEPGQDVILRCEDPGNNKIILLEWSKKDLVKKKMFVIRNGRPLPADQHESFKNRVYLLQSDMKDGDLSVVLKNVTVNDTGTYECRVLQQDDPLGSPLKLISSINLQVSPPGKDDEDGVKDGTSRGLLGLIVLPVLVVVLVLVLWIYRKKSRGSPAESSDKQMDEL</sequence>
<name>A0A437CDK5_ORYJA</name>
<evidence type="ECO:0000313" key="15">
    <source>
        <dbReference type="Proteomes" id="UP000283210"/>
    </source>
</evidence>
<dbReference type="InterPro" id="IPR003599">
    <property type="entry name" value="Ig_sub"/>
</dbReference>
<dbReference type="AlphaFoldDB" id="A0A437CDK5"/>
<evidence type="ECO:0000256" key="5">
    <source>
        <dbReference type="ARBA" id="ARBA00022989"/>
    </source>
</evidence>
<dbReference type="Pfam" id="PF07686">
    <property type="entry name" value="V-set"/>
    <property type="match status" value="1"/>
</dbReference>
<evidence type="ECO:0000256" key="12">
    <source>
        <dbReference type="SAM" id="SignalP"/>
    </source>
</evidence>
<dbReference type="GO" id="GO:0071222">
    <property type="term" value="P:cellular response to lipopolysaccharide"/>
    <property type="evidence" value="ECO:0007669"/>
    <property type="project" value="TreeGrafter"/>
</dbReference>
<evidence type="ECO:0000256" key="9">
    <source>
        <dbReference type="ARBA" id="ARBA00023180"/>
    </source>
</evidence>
<dbReference type="InterPro" id="IPR007110">
    <property type="entry name" value="Ig-like_dom"/>
</dbReference>